<dbReference type="Pfam" id="PF04951">
    <property type="entry name" value="Peptidase_M55"/>
    <property type="match status" value="1"/>
</dbReference>
<organism evidence="1 2">
    <name type="scientific">Paenibacillus eucommiae</name>
    <dbReference type="NCBI Taxonomy" id="1355755"/>
    <lineage>
        <taxon>Bacteria</taxon>
        <taxon>Bacillati</taxon>
        <taxon>Bacillota</taxon>
        <taxon>Bacilli</taxon>
        <taxon>Bacillales</taxon>
        <taxon>Paenibacillaceae</taxon>
        <taxon>Paenibacillus</taxon>
    </lineage>
</organism>
<protein>
    <submittedName>
        <fullName evidence="1">D-amino peptidase</fullName>
        <ecNumber evidence="1">3.4.11.-</ecNumber>
    </submittedName>
</protein>
<dbReference type="SUPFAM" id="SSF63992">
    <property type="entry name" value="Dipeptide transport protein"/>
    <property type="match status" value="1"/>
</dbReference>
<sequence>MKIYIMTDMEGVCGVVNHDDWVTRQGIYYEEGKRLLTAEVNAAIAGFAAAGATEIRVMDGHGYGGINNVLLDRRASYVRGPSPYPDPYPFTLDASFDAMAWVGQHAKAGTEYAHMAHTGWFNVLDYQINGISIGEFGQMAMCGAALGVRSIFGAGDEAFAQEAAALVNGIETVSVKRGFIPGSGDAYNTEGYKERNNGAIHMHPEVACELIRAGAERALRRFTEDREQFALLQLQAPYRREIRYRSDGTKAAYTHYSEHPDSVIDLLNGK</sequence>
<comment type="caution">
    <text evidence="1">The sequence shown here is derived from an EMBL/GenBank/DDBJ whole genome shotgun (WGS) entry which is preliminary data.</text>
</comment>
<dbReference type="InterPro" id="IPR036177">
    <property type="entry name" value="Peptidase_M55_sf"/>
</dbReference>
<dbReference type="InterPro" id="IPR007035">
    <property type="entry name" value="Peptidase_M55"/>
</dbReference>
<dbReference type="InterPro" id="IPR027476">
    <property type="entry name" value="DppA_N"/>
</dbReference>
<dbReference type="Gene3D" id="3.40.50.10780">
    <property type="entry name" value="Dipeptide transport protein"/>
    <property type="match status" value="1"/>
</dbReference>
<dbReference type="RefSeq" id="WP_209972226.1">
    <property type="nucleotide sequence ID" value="NZ_JAGGLB010000009.1"/>
</dbReference>
<dbReference type="GO" id="GO:0004177">
    <property type="term" value="F:aminopeptidase activity"/>
    <property type="evidence" value="ECO:0007669"/>
    <property type="project" value="UniProtKB-KW"/>
</dbReference>
<dbReference type="Proteomes" id="UP001519287">
    <property type="component" value="Unassembled WGS sequence"/>
</dbReference>
<keyword evidence="1" id="KW-0031">Aminopeptidase</keyword>
<gene>
    <name evidence="1" type="ORF">J2Z66_003072</name>
</gene>
<keyword evidence="2" id="KW-1185">Reference proteome</keyword>
<dbReference type="EC" id="3.4.11.-" evidence="1"/>
<accession>A0ABS4IWK8</accession>
<evidence type="ECO:0000313" key="2">
    <source>
        <dbReference type="Proteomes" id="UP001519287"/>
    </source>
</evidence>
<name>A0ABS4IWK8_9BACL</name>
<keyword evidence="1" id="KW-0378">Hydrolase</keyword>
<dbReference type="EMBL" id="JAGGLB010000009">
    <property type="protein sequence ID" value="MBP1991465.1"/>
    <property type="molecule type" value="Genomic_DNA"/>
</dbReference>
<keyword evidence="1" id="KW-0645">Protease</keyword>
<evidence type="ECO:0000313" key="1">
    <source>
        <dbReference type="EMBL" id="MBP1991465.1"/>
    </source>
</evidence>
<reference evidence="1 2" key="1">
    <citation type="submission" date="2021-03" db="EMBL/GenBank/DDBJ databases">
        <title>Genomic Encyclopedia of Type Strains, Phase IV (KMG-IV): sequencing the most valuable type-strain genomes for metagenomic binning, comparative biology and taxonomic classification.</title>
        <authorList>
            <person name="Goeker M."/>
        </authorList>
    </citation>
    <scope>NUCLEOTIDE SEQUENCE [LARGE SCALE GENOMIC DNA]</scope>
    <source>
        <strain evidence="1 2">DSM 26048</strain>
    </source>
</reference>
<proteinExistence type="predicted"/>